<protein>
    <submittedName>
        <fullName evidence="1">Uncharacterized protein</fullName>
    </submittedName>
</protein>
<accession>A0ABR6KIJ4</accession>
<dbReference type="RefSeq" id="WP_183669574.1">
    <property type="nucleotide sequence ID" value="NZ_BMPB01000002.1"/>
</dbReference>
<evidence type="ECO:0000313" key="1">
    <source>
        <dbReference type="EMBL" id="MBB4621333.1"/>
    </source>
</evidence>
<comment type="caution">
    <text evidence="1">The sequence shown here is derived from an EMBL/GenBank/DDBJ whole genome shotgun (WGS) entry which is preliminary data.</text>
</comment>
<dbReference type="Proteomes" id="UP000533637">
    <property type="component" value="Unassembled WGS sequence"/>
</dbReference>
<gene>
    <name evidence="1" type="ORF">GGQ57_001227</name>
</gene>
<dbReference type="EMBL" id="JACHOC010000002">
    <property type="protein sequence ID" value="MBB4621333.1"/>
    <property type="molecule type" value="Genomic_DNA"/>
</dbReference>
<name>A0ABR6KIJ4_9BACT</name>
<keyword evidence="2" id="KW-1185">Reference proteome</keyword>
<proteinExistence type="predicted"/>
<sequence length="166" mass="18704">MNEMKERVERKLESLGNSFVKMPRKVLLMSFSLQKKDRLYARIFMALVSMCYFKDGMVKLGKYFYTCHRGEYLGNYRELADRTDVSFGSVGHYLKALSDDCLIEYEAIAGGTRIKVCNYDFFSGYLTENTVDNGNDISAAQAMAAAEQTMGGRSKQFTPKGKGGEA</sequence>
<reference evidence="1 2" key="1">
    <citation type="submission" date="2020-08" db="EMBL/GenBank/DDBJ databases">
        <title>Genomic Encyclopedia of Type Strains, Phase IV (KMG-IV): sequencing the most valuable type-strain genomes for metagenomic binning, comparative biology and taxonomic classification.</title>
        <authorList>
            <person name="Goeker M."/>
        </authorList>
    </citation>
    <scope>NUCLEOTIDE SEQUENCE [LARGE SCALE GENOMIC DNA]</scope>
    <source>
        <strain evidence="1 2">DSM 102983</strain>
    </source>
</reference>
<evidence type="ECO:0000313" key="2">
    <source>
        <dbReference type="Proteomes" id="UP000533637"/>
    </source>
</evidence>
<organism evidence="1 2">
    <name type="scientific">Parabacteroides faecis</name>
    <dbReference type="NCBI Taxonomy" id="1217282"/>
    <lineage>
        <taxon>Bacteria</taxon>
        <taxon>Pseudomonadati</taxon>
        <taxon>Bacteroidota</taxon>
        <taxon>Bacteroidia</taxon>
        <taxon>Bacteroidales</taxon>
        <taxon>Tannerellaceae</taxon>
        <taxon>Parabacteroides</taxon>
    </lineage>
</organism>